<proteinExistence type="predicted"/>
<dbReference type="EMBL" id="CADCTM010000716">
    <property type="protein sequence ID" value="CAA9288192.1"/>
    <property type="molecule type" value="Genomic_DNA"/>
</dbReference>
<organism evidence="1">
    <name type="scientific">uncultured Coleofasciculus sp</name>
    <dbReference type="NCBI Taxonomy" id="1267456"/>
    <lineage>
        <taxon>Bacteria</taxon>
        <taxon>Bacillati</taxon>
        <taxon>Cyanobacteriota</taxon>
        <taxon>Cyanophyceae</taxon>
        <taxon>Coleofasciculales</taxon>
        <taxon>Coleofasciculaceae</taxon>
        <taxon>Coleofasciculus</taxon>
        <taxon>environmental samples</taxon>
    </lineage>
</organism>
<name>A0A6J4JVE0_9CYAN</name>
<dbReference type="AlphaFoldDB" id="A0A6J4JVE0"/>
<evidence type="ECO:0000313" key="1">
    <source>
        <dbReference type="EMBL" id="CAA9288192.1"/>
    </source>
</evidence>
<protein>
    <submittedName>
        <fullName evidence="1">Uncharacterized protein</fullName>
    </submittedName>
</protein>
<accession>A0A6J4JVE0</accession>
<gene>
    <name evidence="1" type="ORF">AVDCRST_MAG92-4087</name>
</gene>
<sequence>MINSLAFLPLPHLIILTSRSLISLVFLGFTSLVQLNNCSVENLTLDSNF</sequence>
<reference evidence="1" key="1">
    <citation type="submission" date="2020-02" db="EMBL/GenBank/DDBJ databases">
        <authorList>
            <person name="Meier V. D."/>
        </authorList>
    </citation>
    <scope>NUCLEOTIDE SEQUENCE</scope>
    <source>
        <strain evidence="1">AVDCRST_MAG92</strain>
    </source>
</reference>